<feature type="region of interest" description="Disordered" evidence="2">
    <location>
        <begin position="101"/>
        <end position="140"/>
    </location>
</feature>
<accession>D8Q591</accession>
<dbReference type="RefSeq" id="XP_003031832.1">
    <property type="nucleotide sequence ID" value="XM_003031786.1"/>
</dbReference>
<dbReference type="InParanoid" id="D8Q591"/>
<proteinExistence type="inferred from homology"/>
<sequence>MKQEDPRTLSSDKSSDERWKSNHGFPPSRASHANLAAKSPSARFIRNAAKAIGGASLQLNLGFALNIILRILLSLSDFTQYPSRNSRPWILSLRAFTTSPRALDPEEKPRKPKAATPLRRAAAQSLPIRSNPTPTRSSIQPVNTLTTAERFVLSRLRSRPPTSEQLIALYDSWWVPRWTNGAREGELFIFANGSIVGWGLEEADLKTFAAQVTKRVPGLEVNPLAEPETEELEFVTDSAEDTRLQGDLILLGKPTTFSNEHPLLDTLPSPVYPRETLLARYAFSQALARSTSLSALEVSLDEYLSSLAALPLALERTGKPNMDRKTLIKKLGTLMKFRQGISLNRENYSDVPDFYWEEPELERHFKSLSDALEIKARTDSVNEKITYAGEMQSTLRQLLTESSAHDMEVIIILLIAVEVVIAFIRDGPELWEMLTGSGEKEAEHKTA</sequence>
<evidence type="ECO:0000256" key="2">
    <source>
        <dbReference type="SAM" id="MobiDB-lite"/>
    </source>
</evidence>
<dbReference type="PANTHER" id="PTHR16255">
    <property type="entry name" value="REQUIRED FOR MEIOTIC NUCLEAR DIVISION PROTEIN 1 HOMOLOG"/>
    <property type="match status" value="1"/>
</dbReference>
<name>D8Q591_SCHCM</name>
<dbReference type="VEuPathDB" id="FungiDB:SCHCODRAFT_01352566"/>
<dbReference type="eggNOG" id="KOG2861">
    <property type="taxonomic scope" value="Eukaryota"/>
</dbReference>
<dbReference type="EMBL" id="GL377306">
    <property type="protein sequence ID" value="EFI96929.1"/>
    <property type="molecule type" value="Genomic_DNA"/>
</dbReference>
<keyword evidence="5" id="KW-1185">Reference proteome</keyword>
<evidence type="ECO:0000259" key="3">
    <source>
        <dbReference type="Pfam" id="PF02582"/>
    </source>
</evidence>
<dbReference type="OMA" id="QLMKFRQ"/>
<dbReference type="InterPro" id="IPR003734">
    <property type="entry name" value="DUF155"/>
</dbReference>
<evidence type="ECO:0000256" key="1">
    <source>
        <dbReference type="ARBA" id="ARBA00008306"/>
    </source>
</evidence>
<evidence type="ECO:0000313" key="5">
    <source>
        <dbReference type="Proteomes" id="UP000007431"/>
    </source>
</evidence>
<feature type="domain" description="DUF155" evidence="3">
    <location>
        <begin position="187"/>
        <end position="382"/>
    </location>
</feature>
<dbReference type="GO" id="GO:0005739">
    <property type="term" value="C:mitochondrion"/>
    <property type="evidence" value="ECO:0007669"/>
    <property type="project" value="UniProtKB-ARBA"/>
</dbReference>
<organism evidence="5">
    <name type="scientific">Schizophyllum commune (strain H4-8 / FGSC 9210)</name>
    <name type="common">Split gill fungus</name>
    <dbReference type="NCBI Taxonomy" id="578458"/>
    <lineage>
        <taxon>Eukaryota</taxon>
        <taxon>Fungi</taxon>
        <taxon>Dikarya</taxon>
        <taxon>Basidiomycota</taxon>
        <taxon>Agaricomycotina</taxon>
        <taxon>Agaricomycetes</taxon>
        <taxon>Agaricomycetidae</taxon>
        <taxon>Agaricales</taxon>
        <taxon>Schizophyllaceae</taxon>
        <taxon>Schizophyllum</taxon>
    </lineage>
</organism>
<dbReference type="GeneID" id="9596355"/>
<dbReference type="PANTHER" id="PTHR16255:SF1">
    <property type="entry name" value="REQUIRED FOR MEIOTIC NUCLEAR DIVISION PROTEIN 1 HOMOLOG"/>
    <property type="match status" value="1"/>
</dbReference>
<dbReference type="OrthoDB" id="242766at2759"/>
<dbReference type="InterPro" id="IPR051624">
    <property type="entry name" value="RMD1/Sad1-interacting"/>
</dbReference>
<reference evidence="4 5" key="1">
    <citation type="journal article" date="2010" name="Nat. Biotechnol.">
        <title>Genome sequence of the model mushroom Schizophyllum commune.</title>
        <authorList>
            <person name="Ohm R.A."/>
            <person name="de Jong J.F."/>
            <person name="Lugones L.G."/>
            <person name="Aerts A."/>
            <person name="Kothe E."/>
            <person name="Stajich J.E."/>
            <person name="de Vries R.P."/>
            <person name="Record E."/>
            <person name="Levasseur A."/>
            <person name="Baker S.E."/>
            <person name="Bartholomew K.A."/>
            <person name="Coutinho P.M."/>
            <person name="Erdmann S."/>
            <person name="Fowler T.J."/>
            <person name="Gathman A.C."/>
            <person name="Lombard V."/>
            <person name="Henrissat B."/>
            <person name="Knabe N."/>
            <person name="Kuees U."/>
            <person name="Lilly W.W."/>
            <person name="Lindquist E."/>
            <person name="Lucas S."/>
            <person name="Magnuson J.K."/>
            <person name="Piumi F."/>
            <person name="Raudaskoski M."/>
            <person name="Salamov A."/>
            <person name="Schmutz J."/>
            <person name="Schwarze F.W.M.R."/>
            <person name="vanKuyk P.A."/>
            <person name="Horton J.S."/>
            <person name="Grigoriev I.V."/>
            <person name="Woesten H.A.B."/>
        </authorList>
    </citation>
    <scope>NUCLEOTIDE SEQUENCE [LARGE SCALE GENOMIC DNA]</scope>
    <source>
        <strain evidence="5">H4-8 / FGSC 9210</strain>
    </source>
</reference>
<protein>
    <recommendedName>
        <fullName evidence="3">DUF155 domain-containing protein</fullName>
    </recommendedName>
</protein>
<evidence type="ECO:0000313" key="4">
    <source>
        <dbReference type="EMBL" id="EFI96929.1"/>
    </source>
</evidence>
<gene>
    <name evidence="4" type="ORF">SCHCODRAFT_234961</name>
</gene>
<feature type="compositionally biased region" description="Polar residues" evidence="2">
    <location>
        <begin position="127"/>
        <end position="140"/>
    </location>
</feature>
<dbReference type="AlphaFoldDB" id="D8Q591"/>
<dbReference type="HOGENOM" id="CLU_011220_6_1_1"/>
<dbReference type="Proteomes" id="UP000007431">
    <property type="component" value="Unassembled WGS sequence"/>
</dbReference>
<dbReference type="Pfam" id="PF02582">
    <property type="entry name" value="DUF155"/>
    <property type="match status" value="1"/>
</dbReference>
<dbReference type="KEGG" id="scm:SCHCO_01352566"/>
<feature type="region of interest" description="Disordered" evidence="2">
    <location>
        <begin position="1"/>
        <end position="34"/>
    </location>
</feature>
<dbReference type="GO" id="GO:0070131">
    <property type="term" value="P:positive regulation of mitochondrial translation"/>
    <property type="evidence" value="ECO:0007669"/>
    <property type="project" value="TreeGrafter"/>
</dbReference>
<comment type="similarity">
    <text evidence="1">Belongs to the RMD1/sif2 family.</text>
</comment>